<feature type="transmembrane region" description="Helical" evidence="5">
    <location>
        <begin position="141"/>
        <end position="164"/>
    </location>
</feature>
<proteinExistence type="inferred from homology"/>
<feature type="transmembrane region" description="Helical" evidence="5">
    <location>
        <begin position="79"/>
        <end position="102"/>
    </location>
</feature>
<gene>
    <name evidence="6" type="ORF">SAMN02745728_02287</name>
</gene>
<dbReference type="GO" id="GO:0005886">
    <property type="term" value="C:plasma membrane"/>
    <property type="evidence" value="ECO:0007669"/>
    <property type="project" value="UniProtKB-SubCell"/>
</dbReference>
<dbReference type="STRING" id="1121455.SAMN02745728_02287"/>
<accession>A0A1M7TN89</accession>
<dbReference type="Proteomes" id="UP000186469">
    <property type="component" value="Unassembled WGS sequence"/>
</dbReference>
<dbReference type="Pfam" id="PF01925">
    <property type="entry name" value="TauE"/>
    <property type="match status" value="1"/>
</dbReference>
<feature type="transmembrane region" description="Helical" evidence="5">
    <location>
        <begin position="49"/>
        <end position="67"/>
    </location>
</feature>
<keyword evidence="4 5" id="KW-0472">Membrane</keyword>
<protein>
    <recommendedName>
        <fullName evidence="5">Probable membrane transporter protein</fullName>
    </recommendedName>
</protein>
<keyword evidence="5" id="KW-1003">Cell membrane</keyword>
<evidence type="ECO:0000313" key="6">
    <source>
        <dbReference type="EMBL" id="SHN72128.1"/>
    </source>
</evidence>
<dbReference type="InterPro" id="IPR002781">
    <property type="entry name" value="TM_pro_TauE-like"/>
</dbReference>
<dbReference type="PANTHER" id="PTHR43483">
    <property type="entry name" value="MEMBRANE TRANSPORTER PROTEIN HI_0806-RELATED"/>
    <property type="match status" value="1"/>
</dbReference>
<name>A0A1M7TN89_9BACT</name>
<feature type="transmembrane region" description="Helical" evidence="5">
    <location>
        <begin position="247"/>
        <end position="264"/>
    </location>
</feature>
<organism evidence="6 7">
    <name type="scientific">Desulfovibrio litoralis DSM 11393</name>
    <dbReference type="NCBI Taxonomy" id="1121455"/>
    <lineage>
        <taxon>Bacteria</taxon>
        <taxon>Pseudomonadati</taxon>
        <taxon>Thermodesulfobacteriota</taxon>
        <taxon>Desulfovibrionia</taxon>
        <taxon>Desulfovibrionales</taxon>
        <taxon>Desulfovibrionaceae</taxon>
        <taxon>Desulfovibrio</taxon>
    </lineage>
</organism>
<feature type="transmembrane region" description="Helical" evidence="5">
    <location>
        <begin position="108"/>
        <end position="129"/>
    </location>
</feature>
<feature type="transmembrane region" description="Helical" evidence="5">
    <location>
        <begin position="184"/>
        <end position="203"/>
    </location>
</feature>
<dbReference type="RefSeq" id="WP_072697956.1">
    <property type="nucleotide sequence ID" value="NZ_FRDI01000016.1"/>
</dbReference>
<keyword evidence="2 5" id="KW-0812">Transmembrane</keyword>
<evidence type="ECO:0000256" key="4">
    <source>
        <dbReference type="ARBA" id="ARBA00023136"/>
    </source>
</evidence>
<dbReference type="OrthoDB" id="457670at2"/>
<sequence length="265" mass="27858">MLFLTSLAIFLFCGAFAGILAGLFGVGGGIVIVPLVSMVLVSQGVTPDHIMHIAIGTSLASIMFTSISSFMSHHKRGAVLWSLVFTIAPGILIGTLLGSYIASYLSPTFLKTFFAIFLLYVATQMLLNFKPKGERTLPKMIGTSLIGGLIGVVSSLVGIGGGTLSVPFMLWCNIPMPKAVGTSAAIGFPIAVSGALGYVLTGLSVSDLPPYSFGYVYIPALLGLVATSMLTAPIGVKLAHSLPVPKLKKMFSILLYIMAIKMLFF</sequence>
<reference evidence="6 7" key="1">
    <citation type="submission" date="2016-12" db="EMBL/GenBank/DDBJ databases">
        <authorList>
            <person name="Song W.-J."/>
            <person name="Kurnit D.M."/>
        </authorList>
    </citation>
    <scope>NUCLEOTIDE SEQUENCE [LARGE SCALE GENOMIC DNA]</scope>
    <source>
        <strain evidence="6 7">DSM 11393</strain>
    </source>
</reference>
<dbReference type="EMBL" id="FRDI01000016">
    <property type="protein sequence ID" value="SHN72128.1"/>
    <property type="molecule type" value="Genomic_DNA"/>
</dbReference>
<keyword evidence="3 5" id="KW-1133">Transmembrane helix</keyword>
<evidence type="ECO:0000256" key="3">
    <source>
        <dbReference type="ARBA" id="ARBA00022989"/>
    </source>
</evidence>
<feature type="transmembrane region" description="Helical" evidence="5">
    <location>
        <begin position="7"/>
        <end position="37"/>
    </location>
</feature>
<evidence type="ECO:0000313" key="7">
    <source>
        <dbReference type="Proteomes" id="UP000186469"/>
    </source>
</evidence>
<evidence type="ECO:0000256" key="5">
    <source>
        <dbReference type="RuleBase" id="RU363041"/>
    </source>
</evidence>
<feature type="transmembrane region" description="Helical" evidence="5">
    <location>
        <begin position="215"/>
        <end position="235"/>
    </location>
</feature>
<keyword evidence="7" id="KW-1185">Reference proteome</keyword>
<evidence type="ECO:0000256" key="2">
    <source>
        <dbReference type="ARBA" id="ARBA00022692"/>
    </source>
</evidence>
<comment type="subcellular location">
    <subcellularLocation>
        <location evidence="5">Cell membrane</location>
        <topology evidence="5">Multi-pass membrane protein</topology>
    </subcellularLocation>
    <subcellularLocation>
        <location evidence="1">Membrane</location>
        <topology evidence="1">Multi-pass membrane protein</topology>
    </subcellularLocation>
</comment>
<evidence type="ECO:0000256" key="1">
    <source>
        <dbReference type="ARBA" id="ARBA00004141"/>
    </source>
</evidence>
<comment type="similarity">
    <text evidence="5">Belongs to the 4-toluene sulfonate uptake permease (TSUP) (TC 2.A.102) family.</text>
</comment>
<dbReference type="PANTHER" id="PTHR43483:SF3">
    <property type="entry name" value="MEMBRANE TRANSPORTER PROTEIN HI_0806-RELATED"/>
    <property type="match status" value="1"/>
</dbReference>
<dbReference type="AlphaFoldDB" id="A0A1M7TN89"/>